<dbReference type="InterPro" id="IPR052369">
    <property type="entry name" value="UG_Glycosaminoglycan_Hydrolase"/>
</dbReference>
<proteinExistence type="inferred from homology"/>
<dbReference type="Pfam" id="PF07470">
    <property type="entry name" value="Glyco_hydro_88"/>
    <property type="match status" value="1"/>
</dbReference>
<evidence type="ECO:0000256" key="4">
    <source>
        <dbReference type="PIRSR" id="PIRSR610905-2"/>
    </source>
</evidence>
<accession>A0A3M9N8Z9</accession>
<evidence type="ECO:0000256" key="1">
    <source>
        <dbReference type="ARBA" id="ARBA00022801"/>
    </source>
</evidence>
<feature type="signal peptide" evidence="5">
    <location>
        <begin position="1"/>
        <end position="19"/>
    </location>
</feature>
<feature type="binding site" evidence="4">
    <location>
        <position position="252"/>
    </location>
    <ligand>
        <name>substrate</name>
    </ligand>
</feature>
<gene>
    <name evidence="6" type="ORF">EFY79_16105</name>
</gene>
<dbReference type="Proteomes" id="UP000267223">
    <property type="component" value="Unassembled WGS sequence"/>
</dbReference>
<evidence type="ECO:0000313" key="6">
    <source>
        <dbReference type="EMBL" id="RNI34221.1"/>
    </source>
</evidence>
<feature type="binding site" evidence="4">
    <location>
        <position position="176"/>
    </location>
    <ligand>
        <name>substrate</name>
    </ligand>
</feature>
<dbReference type="GO" id="GO:0052757">
    <property type="term" value="F:chondroitin hydrolase activity"/>
    <property type="evidence" value="ECO:0007669"/>
    <property type="project" value="TreeGrafter"/>
</dbReference>
<dbReference type="InterPro" id="IPR012341">
    <property type="entry name" value="6hp_glycosidase-like_sf"/>
</dbReference>
<dbReference type="InterPro" id="IPR008928">
    <property type="entry name" value="6-hairpin_glycosidase_sf"/>
</dbReference>
<keyword evidence="7" id="KW-1185">Reference proteome</keyword>
<feature type="active site" description="Nucleophile" evidence="3">
    <location>
        <position position="117"/>
    </location>
</feature>
<feature type="binding site" evidence="4">
    <location>
        <position position="117"/>
    </location>
    <ligand>
        <name>substrate</name>
    </ligand>
</feature>
<protein>
    <submittedName>
        <fullName evidence="6">Glucuronyl hydrolase</fullName>
    </submittedName>
</protein>
<dbReference type="PANTHER" id="PTHR36845:SF1">
    <property type="entry name" value="HYDROLASE, PUTATIVE (AFU_ORTHOLOGUE AFUA_7G05090)-RELATED"/>
    <property type="match status" value="1"/>
</dbReference>
<dbReference type="SUPFAM" id="SSF48208">
    <property type="entry name" value="Six-hairpin glycosidases"/>
    <property type="match status" value="1"/>
</dbReference>
<dbReference type="RefSeq" id="WP_123121762.1">
    <property type="nucleotide sequence ID" value="NZ_RJJR01000014.1"/>
</dbReference>
<dbReference type="GO" id="GO:0000272">
    <property type="term" value="P:polysaccharide catabolic process"/>
    <property type="evidence" value="ECO:0007669"/>
    <property type="project" value="TreeGrafter"/>
</dbReference>
<feature type="active site" description="Proton donor" evidence="3">
    <location>
        <position position="176"/>
    </location>
</feature>
<feature type="binding site" evidence="4">
    <location>
        <position position="248"/>
    </location>
    <ligand>
        <name>substrate</name>
    </ligand>
</feature>
<keyword evidence="1 6" id="KW-0378">Hydrolase</keyword>
<name>A0A3M9N8Z9_9BACT</name>
<comment type="caution">
    <text evidence="6">The sequence shown here is derived from an EMBL/GenBank/DDBJ whole genome shotgun (WGS) entry which is preliminary data.</text>
</comment>
<dbReference type="PANTHER" id="PTHR36845">
    <property type="entry name" value="HYDROLASE, PUTATIVE (AFU_ORTHOLOGUE AFUA_7G05090)-RELATED"/>
    <property type="match status" value="1"/>
</dbReference>
<evidence type="ECO:0000313" key="7">
    <source>
        <dbReference type="Proteomes" id="UP000267223"/>
    </source>
</evidence>
<dbReference type="InterPro" id="IPR010905">
    <property type="entry name" value="Glyco_hydro_88"/>
</dbReference>
<dbReference type="OrthoDB" id="428577at2"/>
<keyword evidence="5" id="KW-0732">Signal</keyword>
<evidence type="ECO:0000256" key="3">
    <source>
        <dbReference type="PIRSR" id="PIRSR610905-1"/>
    </source>
</evidence>
<dbReference type="EMBL" id="RJJR01000014">
    <property type="protein sequence ID" value="RNI34221.1"/>
    <property type="molecule type" value="Genomic_DNA"/>
</dbReference>
<dbReference type="Gene3D" id="1.50.10.10">
    <property type="match status" value="1"/>
</dbReference>
<reference evidence="6 7" key="1">
    <citation type="submission" date="2018-11" db="EMBL/GenBank/DDBJ databases">
        <title>Draft genome sequence of Ferruginibacter sp. BO-59.</title>
        <authorList>
            <person name="Im W.T."/>
        </authorList>
    </citation>
    <scope>NUCLEOTIDE SEQUENCE [LARGE SCALE GENOMIC DNA]</scope>
    <source>
        <strain evidence="6 7">BO-59</strain>
    </source>
</reference>
<organism evidence="6 7">
    <name type="scientific">Hanamia caeni</name>
    <dbReference type="NCBI Taxonomy" id="2294116"/>
    <lineage>
        <taxon>Bacteria</taxon>
        <taxon>Pseudomonadati</taxon>
        <taxon>Bacteroidota</taxon>
        <taxon>Chitinophagia</taxon>
        <taxon>Chitinophagales</taxon>
        <taxon>Chitinophagaceae</taxon>
        <taxon>Hanamia</taxon>
    </lineage>
</organism>
<dbReference type="AlphaFoldDB" id="A0A3M9N8Z9"/>
<evidence type="ECO:0000256" key="2">
    <source>
        <dbReference type="ARBA" id="ARBA00038358"/>
    </source>
</evidence>
<feature type="binding site" evidence="4">
    <location>
        <position position="236"/>
    </location>
    <ligand>
        <name>substrate</name>
    </ligand>
</feature>
<feature type="chain" id="PRO_5018059368" evidence="5">
    <location>
        <begin position="20"/>
        <end position="397"/>
    </location>
</feature>
<sequence>MKKISFGFLFLLMMAGAQAQTSASKNTMQNLIKENFAFADTQYRYMMTLTPPDKLPQSYDAKNDKFIARNIGWWCTGFYPGSLLYIYEQTKDETLKQEAERALKLIEPNKFDTGTHDLGFMMFCSFGNAYRLFKDEKYKDIIFRSAQSLATRYRPSIKSIQSWNSNKYFKCPVIIDNMMNLELLDWVTDNGGDKKYKQIAINHSNTTIKNHYRPDYSSFHVVDYNLQTGGVIRKATWQGAADCSSWSRGQSWGLYGFTMMYRFTKDKKFLEQAKHIAHFILNNPNLPEDKIPFWDFDAPQIPYTQRDASAAAIMASALLELGQYTSGSEKQKFISNAEKILQSLASDKYRANAKENGGFIIMHCTGAKPENSEVDVPLIYADYYFLEALKRYKDWYL</sequence>
<evidence type="ECO:0000256" key="5">
    <source>
        <dbReference type="SAM" id="SignalP"/>
    </source>
</evidence>
<comment type="similarity">
    <text evidence="2">Belongs to the glycosyl hydrolase 88 family.</text>
</comment>